<dbReference type="Pfam" id="PF00300">
    <property type="entry name" value="His_Phos_1"/>
    <property type="match status" value="1"/>
</dbReference>
<dbReference type="InterPro" id="IPR051710">
    <property type="entry name" value="Phosphatase_SH3-domain"/>
</dbReference>
<feature type="transmembrane region" description="Helical" evidence="2">
    <location>
        <begin position="328"/>
        <end position="347"/>
    </location>
</feature>
<dbReference type="VEuPathDB" id="TriTrypDB:TcYC6_0069300"/>
<dbReference type="VEuPathDB" id="TriTrypDB:TcCLB.510661.220"/>
<dbReference type="VEuPathDB" id="TriTrypDB:TcG_00565"/>
<dbReference type="PANTHER" id="PTHR16469">
    <property type="entry name" value="UBIQUITIN-ASSOCIATED AND SH3 DOMAIN-CONTAINING BA-RELATED"/>
    <property type="match status" value="1"/>
</dbReference>
<dbReference type="VEuPathDB" id="TriTrypDB:BCY84_14043"/>
<evidence type="ECO:0000313" key="4">
    <source>
        <dbReference type="Proteomes" id="UP000246121"/>
    </source>
</evidence>
<protein>
    <submittedName>
        <fullName evidence="3">Uncharacterized protein</fullName>
    </submittedName>
</protein>
<proteinExistence type="predicted"/>
<dbReference type="VEuPathDB" id="TriTrypDB:C4B63_2g769"/>
<dbReference type="VEuPathDB" id="TriTrypDB:TCDM_00173"/>
<dbReference type="CDD" id="cd07067">
    <property type="entry name" value="HP_PGM_like"/>
    <property type="match status" value="1"/>
</dbReference>
<dbReference type="VEuPathDB" id="TriTrypDB:Tc_MARK_4452"/>
<sequence>MSEKKMHITASGNVIRSDRPSHLEPPEQIIVVMRHGERRDGAVGSPPEVDPPLTENGILQIAEVAKKLQALLGVKRARKLLLIVSPFLRTLQTAQELQRCAIGELHHQIIDNTLCEVYGPVRIKSSTAPLLPDVIVKNGLGELPLWGETIELASKRYVNCFFRNCHRYSDKNLLLVTHGDAISAIMAALYPLRTVYETEYLSFIVFQRDSKSVSRGDLESCQLITSSGVQWLVDGPETSLAETNTLEADGFSGSGLLVRNSKPPPNAGMCGYGCVDSNVGAIDGEWMTLNDSHGTNRHELASVSLIFRCMVIVSQWATIYLWSNKGNAAIYVIMVIAFELVSVLLHFKNLNRLRLGASLSRVELFHRLTRNQFSCVFCGLSPPFQRCTFSLCISLLKGLGISVLCMAAAFIASLFQNSGFISMRHSYAEIFESVAKVSVFALFFLIDACRRLSDLEH</sequence>
<keyword evidence="2" id="KW-0812">Transmembrane</keyword>
<dbReference type="Proteomes" id="UP000246121">
    <property type="component" value="Unassembled WGS sequence"/>
</dbReference>
<dbReference type="VEuPathDB" id="TriTrypDB:C3747_71g124"/>
<keyword evidence="2" id="KW-1133">Transmembrane helix</keyword>
<dbReference type="AlphaFoldDB" id="A0A2V2W1C3"/>
<dbReference type="VEuPathDB" id="TriTrypDB:TcCL_NonESM00208"/>
<dbReference type="VEuPathDB" id="TriTrypDB:TCSYLVIO_005824"/>
<comment type="caution">
    <text evidence="3">The sequence shown here is derived from an EMBL/GenBank/DDBJ whole genome shotgun (WGS) entry which is preliminary data.</text>
</comment>
<dbReference type="VEuPathDB" id="TriTrypDB:TcBrA4_0062160"/>
<evidence type="ECO:0000256" key="1">
    <source>
        <dbReference type="SAM" id="MobiDB-lite"/>
    </source>
</evidence>
<feature type="transmembrane region" description="Helical" evidence="2">
    <location>
        <begin position="305"/>
        <end position="322"/>
    </location>
</feature>
<dbReference type="Gene3D" id="3.40.50.1240">
    <property type="entry name" value="Phosphoglycerate mutase-like"/>
    <property type="match status" value="1"/>
</dbReference>
<name>A0A2V2W1C3_TRYCR</name>
<keyword evidence="2" id="KW-0472">Membrane</keyword>
<feature type="transmembrane region" description="Helical" evidence="2">
    <location>
        <begin position="395"/>
        <end position="415"/>
    </location>
</feature>
<dbReference type="InterPro" id="IPR013078">
    <property type="entry name" value="His_Pase_superF_clade-1"/>
</dbReference>
<dbReference type="SMART" id="SM00855">
    <property type="entry name" value="PGAM"/>
    <property type="match status" value="1"/>
</dbReference>
<dbReference type="SUPFAM" id="SSF53254">
    <property type="entry name" value="Phosphoglycerate mutase-like"/>
    <property type="match status" value="1"/>
</dbReference>
<gene>
    <name evidence="3" type="ORF">C4B63_2g769</name>
</gene>
<organism evidence="3 4">
    <name type="scientific">Trypanosoma cruzi</name>
    <dbReference type="NCBI Taxonomy" id="5693"/>
    <lineage>
        <taxon>Eukaryota</taxon>
        <taxon>Discoba</taxon>
        <taxon>Euglenozoa</taxon>
        <taxon>Kinetoplastea</taxon>
        <taxon>Metakinetoplastina</taxon>
        <taxon>Trypanosomatida</taxon>
        <taxon>Trypanosomatidae</taxon>
        <taxon>Trypanosoma</taxon>
        <taxon>Schizotrypanum</taxon>
    </lineage>
</organism>
<dbReference type="VEuPathDB" id="TriTrypDB:ECC02_001384"/>
<reference evidence="3 4" key="1">
    <citation type="journal article" date="2018" name="Microb. Genom.">
        <title>Expanding an expanded genome: long-read sequencing of Trypanosoma cruzi.</title>
        <authorList>
            <person name="Berna L."/>
            <person name="Rodriguez M."/>
            <person name="Chiribao M.L."/>
            <person name="Parodi-Talice A."/>
            <person name="Pita S."/>
            <person name="Rijo G."/>
            <person name="Alvarez-Valin F."/>
            <person name="Robello C."/>
        </authorList>
    </citation>
    <scope>NUCLEOTIDE SEQUENCE [LARGE SCALE GENOMIC DNA]</scope>
    <source>
        <strain evidence="3 4">Dm28c</strain>
    </source>
</reference>
<dbReference type="EMBL" id="PRFA01000002">
    <property type="protein sequence ID" value="PWV02446.1"/>
    <property type="molecule type" value="Genomic_DNA"/>
</dbReference>
<feature type="region of interest" description="Disordered" evidence="1">
    <location>
        <begin position="1"/>
        <end position="21"/>
    </location>
</feature>
<dbReference type="PANTHER" id="PTHR16469:SF27">
    <property type="entry name" value="UBIQUITIN-ASSOCIATED AND SH3 DOMAIN-CONTAINING BA-RELATED"/>
    <property type="match status" value="1"/>
</dbReference>
<dbReference type="InterPro" id="IPR029033">
    <property type="entry name" value="His_PPase_superfam"/>
</dbReference>
<evidence type="ECO:0000256" key="2">
    <source>
        <dbReference type="SAM" id="Phobius"/>
    </source>
</evidence>
<accession>A0A2V2W1C3</accession>
<evidence type="ECO:0000313" key="3">
    <source>
        <dbReference type="EMBL" id="PWV02446.1"/>
    </source>
</evidence>
<dbReference type="VEuPathDB" id="TriTrypDB:TcCLB.510741.50"/>